<dbReference type="PANTHER" id="PTHR43218">
    <property type="entry name" value="PHOSPHORIBOSYLTRANSFERASE-RELATED"/>
    <property type="match status" value="1"/>
</dbReference>
<evidence type="ECO:0000259" key="1">
    <source>
        <dbReference type="Pfam" id="PF00156"/>
    </source>
</evidence>
<dbReference type="Pfam" id="PF00156">
    <property type="entry name" value="Pribosyltran"/>
    <property type="match status" value="1"/>
</dbReference>
<protein>
    <submittedName>
        <fullName evidence="2">Adenine phosphoribosyltransferase</fullName>
        <ecNumber evidence="2">2.4.2.7</ecNumber>
    </submittedName>
</protein>
<accession>A0A2H0BK45</accession>
<keyword evidence="2" id="KW-0328">Glycosyltransferase</keyword>
<comment type="caution">
    <text evidence="2">The sequence shown here is derived from an EMBL/GenBank/DDBJ whole genome shotgun (WGS) entry which is preliminary data.</text>
</comment>
<feature type="domain" description="Phosphoribosyltransferase" evidence="1">
    <location>
        <begin position="52"/>
        <end position="157"/>
    </location>
</feature>
<evidence type="ECO:0000313" key="3">
    <source>
        <dbReference type="Proteomes" id="UP000229847"/>
    </source>
</evidence>
<dbReference type="EC" id="2.4.2.7" evidence="2"/>
<gene>
    <name evidence="2" type="ORF">COX03_00185</name>
</gene>
<dbReference type="SUPFAM" id="SSF53271">
    <property type="entry name" value="PRTase-like"/>
    <property type="match status" value="1"/>
</dbReference>
<keyword evidence="2" id="KW-0808">Transferase</keyword>
<evidence type="ECO:0000313" key="2">
    <source>
        <dbReference type="EMBL" id="PIP57974.1"/>
    </source>
</evidence>
<reference evidence="2 3" key="1">
    <citation type="submission" date="2017-09" db="EMBL/GenBank/DDBJ databases">
        <title>Depth-based differentiation of microbial function through sediment-hosted aquifers and enrichment of novel symbionts in the deep terrestrial subsurface.</title>
        <authorList>
            <person name="Probst A.J."/>
            <person name="Ladd B."/>
            <person name="Jarett J.K."/>
            <person name="Geller-Mcgrath D.E."/>
            <person name="Sieber C.M."/>
            <person name="Emerson J.B."/>
            <person name="Anantharaman K."/>
            <person name="Thomas B.C."/>
            <person name="Malmstrom R."/>
            <person name="Stieglmeier M."/>
            <person name="Klingl A."/>
            <person name="Woyke T."/>
            <person name="Ryan C.M."/>
            <person name="Banfield J.F."/>
        </authorList>
    </citation>
    <scope>NUCLEOTIDE SEQUENCE [LARGE SCALE GENOMIC DNA]</scope>
    <source>
        <strain evidence="2">CG22_combo_CG10-13_8_21_14_all_39_10</strain>
    </source>
</reference>
<proteinExistence type="predicted"/>
<dbReference type="NCBIfam" id="NF005592">
    <property type="entry name" value="PRK07322.1"/>
    <property type="match status" value="1"/>
</dbReference>
<organism evidence="2 3">
    <name type="scientific">Candidatus Woesebacteria bacterium CG22_combo_CG10-13_8_21_14_all_39_10</name>
    <dbReference type="NCBI Taxonomy" id="1975059"/>
    <lineage>
        <taxon>Bacteria</taxon>
        <taxon>Candidatus Woeseibacteriota</taxon>
    </lineage>
</organism>
<sequence length="177" mass="19382">MNFYLLKIGTIKRKLPIVGLGRGIKVASFNLLGDSEMVAVIASRMVKKLTKVDFDILVGPEVKVVPLLHEITRILGKKRYVVCRKNIHGYMVSPVSSHNKPGLILDGNDAAFLKGKNVMVMDDVVSSGLTMRVADELIESVGGKIVAHAAVFKQGERDDDFFKNLICLGTLPVFKSS</sequence>
<dbReference type="AlphaFoldDB" id="A0A2H0BK45"/>
<name>A0A2H0BK45_9BACT</name>
<dbReference type="CDD" id="cd06223">
    <property type="entry name" value="PRTases_typeI"/>
    <property type="match status" value="1"/>
</dbReference>
<dbReference type="EMBL" id="PCSW01000005">
    <property type="protein sequence ID" value="PIP57974.1"/>
    <property type="molecule type" value="Genomic_DNA"/>
</dbReference>
<dbReference type="Gene3D" id="3.40.50.2020">
    <property type="match status" value="1"/>
</dbReference>
<dbReference type="InterPro" id="IPR029057">
    <property type="entry name" value="PRTase-like"/>
</dbReference>
<dbReference type="InterPro" id="IPR000836">
    <property type="entry name" value="PRTase_dom"/>
</dbReference>
<dbReference type="PANTHER" id="PTHR43218:SF1">
    <property type="entry name" value="PHOSPHORIBOSYLTRANSFERASE"/>
    <property type="match status" value="1"/>
</dbReference>
<dbReference type="GO" id="GO:0003999">
    <property type="term" value="F:adenine phosphoribosyltransferase activity"/>
    <property type="evidence" value="ECO:0007669"/>
    <property type="project" value="UniProtKB-EC"/>
</dbReference>
<dbReference type="Proteomes" id="UP000229847">
    <property type="component" value="Unassembled WGS sequence"/>
</dbReference>